<keyword evidence="5" id="KW-0472">Membrane</keyword>
<dbReference type="InterPro" id="IPR013783">
    <property type="entry name" value="Ig-like_fold"/>
</dbReference>
<dbReference type="PANTHER" id="PTHR23303">
    <property type="entry name" value="CARBOXYPEPTIDASE REGULATORY REGION-CONTAINING"/>
    <property type="match status" value="1"/>
</dbReference>
<feature type="domain" description="SD-repeat containing protein B" evidence="7">
    <location>
        <begin position="822"/>
        <end position="894"/>
    </location>
</feature>
<dbReference type="Pfam" id="PF13620">
    <property type="entry name" value="CarboxypepD_reg"/>
    <property type="match status" value="2"/>
</dbReference>
<dbReference type="InterPro" id="IPR008969">
    <property type="entry name" value="CarboxyPept-like_regulatory"/>
</dbReference>
<dbReference type="GO" id="GO:0005576">
    <property type="term" value="C:extracellular region"/>
    <property type="evidence" value="ECO:0007669"/>
    <property type="project" value="UniProtKB-SubCell"/>
</dbReference>
<dbReference type="AlphaFoldDB" id="A0AA45L7L3"/>
<protein>
    <submittedName>
        <fullName evidence="8">Carboxypeptidase regulatory-like domain-containing protein</fullName>
    </submittedName>
</protein>
<evidence type="ECO:0000256" key="4">
    <source>
        <dbReference type="SAM" id="MobiDB-lite"/>
    </source>
</evidence>
<proteinExistence type="predicted"/>
<evidence type="ECO:0000256" key="5">
    <source>
        <dbReference type="SAM" id="Phobius"/>
    </source>
</evidence>
<sequence>MRASRFSSSAACLGLLSALLVALPQQAASAPARDLELLYSAESYGDFLVVGNGNTRCPDPGDPVDPLAGVPVATCPDARAKTGVDPARTRGAYFTRWADVDGDTSTFDSSSAELTIPDGAFVDYARLTWSGNTGTVLQADSSATSGCDARQQGAGVVLPELPPEADIPVSSADVTPAFLRVQGVPAANVYAEDYTEDDLGSLAPEQAQLYSAGAEVTSVLAAAPTGVPLAIGVGNVWTPEGFGCFGGWSLTVAYSYDAPDPNAPYKTQVQLRSGHVRVSPGAGPHQVTAPGLRTSAQRTLLGVTAFGGDHDRAGDRMLVDSAAQPGLGTQGNYFSGGVDGATAPADANTMGADVHSFVSGDVLTAPPGGTQDLAFRFEPGGDDYVLTDLAVSTPVDTGVVSGRVFNDRNDNGVYEPSDGDTGIGNVRLTLEGDAPVLPSAIPERFTAPDGTYRFDGVGEGAYTLTEFQPADYADGIDTPHFNAVALGDDRFRIGFLSDLDASTDNLFAELAGGELSGTVRAGGAGVPNALVRLTGDNGLSLDVTTTSTGAYSFPRLPAGDYTLLNTHPGGYADVSASAGTAGGTVTGRNSVTGIALAPDQVGTDYDFLLARAASITGRVTDQAGNGIPDVRLDLTGPVDLTTTTAVDGGFSFSPLPPGSYTVTETQPAGYGQGGATAGDAGGVVGVDVISAITLVENQQAIGYVFAESAASVSGTVFADGNRNGLADPTELGLDGVRVDLVGPGGTLTTTTSAGGRYSFTALAAGTYEVVERRPVGYARGAVVVGSAGGAVAGDGVTGIVLGAATAATGYDFAELPGSLAGALYVDADGDGARQPGEGGVSGVQVTLLGVDAAGQGVTRTATTGADGGYAFPDLLAGAYTVLRGPWSGYADGEDRAGTAGGTPVAPDAISGIALPAGAQAVGYLFAALVSDVTGVVFLDDDGDGVLDPEETGRLSGVVVSLDDGLGRRVRTAVTGADGRYLFPAVQPGDYVLAEEQPAGHGSSTPDRVALTVGLGAVVDFGEELGALGGLAWQDADGDGVRDADEPGAPAVAVALEGAATSAGATGPDGRYDFRDLAPGSYRVRITPPAGTRVRVGSAFDPVTLTSGDVVVQVVGADITQRADLDAALVPVEQPVDPPVVPPVDPPVDPPVEPQPPVDPVDPPTSPGPAEPVAPVDQGALVDEAGPSGPAGNAPPPDQGWESGREPVQGLAGTGARGVLPLLPLLALSASALLAGLVLALRARRRA</sequence>
<dbReference type="Pfam" id="PF17210">
    <property type="entry name" value="SdrD_B"/>
    <property type="match status" value="4"/>
</dbReference>
<dbReference type="SUPFAM" id="SSF117074">
    <property type="entry name" value="Hypothetical protein PA1324"/>
    <property type="match status" value="5"/>
</dbReference>
<keyword evidence="5" id="KW-0812">Transmembrane</keyword>
<feature type="transmembrane region" description="Helical" evidence="5">
    <location>
        <begin position="1218"/>
        <end position="1240"/>
    </location>
</feature>
<dbReference type="InterPro" id="IPR033764">
    <property type="entry name" value="Sdr_B"/>
</dbReference>
<keyword evidence="2" id="KW-0964">Secreted</keyword>
<keyword evidence="8" id="KW-0378">Hydrolase</keyword>
<evidence type="ECO:0000256" key="2">
    <source>
        <dbReference type="ARBA" id="ARBA00022525"/>
    </source>
</evidence>
<feature type="domain" description="SD-repeat containing protein B" evidence="7">
    <location>
        <begin position="712"/>
        <end position="785"/>
    </location>
</feature>
<evidence type="ECO:0000313" key="8">
    <source>
        <dbReference type="EMBL" id="QUF04792.1"/>
    </source>
</evidence>
<dbReference type="Gene3D" id="2.60.40.10">
    <property type="entry name" value="Immunoglobulins"/>
    <property type="match status" value="7"/>
</dbReference>
<name>A0AA45L7L3_9PSEU</name>
<evidence type="ECO:0000313" key="9">
    <source>
        <dbReference type="Proteomes" id="UP000677152"/>
    </source>
</evidence>
<comment type="subcellular location">
    <subcellularLocation>
        <location evidence="1">Secreted</location>
    </subcellularLocation>
</comment>
<dbReference type="SUPFAM" id="SSF49478">
    <property type="entry name" value="Cna protein B-type domain"/>
    <property type="match status" value="1"/>
</dbReference>
<keyword evidence="5" id="KW-1133">Transmembrane helix</keyword>
<keyword evidence="8" id="KW-0645">Protease</keyword>
<evidence type="ECO:0000256" key="3">
    <source>
        <dbReference type="ARBA" id="ARBA00022729"/>
    </source>
</evidence>
<evidence type="ECO:0000259" key="7">
    <source>
        <dbReference type="Pfam" id="PF17210"/>
    </source>
</evidence>
<feature type="compositionally biased region" description="Pro residues" evidence="4">
    <location>
        <begin position="1135"/>
        <end position="1171"/>
    </location>
</feature>
<feature type="region of interest" description="Disordered" evidence="4">
    <location>
        <begin position="1133"/>
        <end position="1211"/>
    </location>
</feature>
<feature type="domain" description="SD-repeat containing protein B" evidence="7">
    <location>
        <begin position="1026"/>
        <end position="1093"/>
    </location>
</feature>
<feature type="chain" id="PRO_5041309194" evidence="6">
    <location>
        <begin position="28"/>
        <end position="1246"/>
    </location>
</feature>
<evidence type="ECO:0000256" key="6">
    <source>
        <dbReference type="SAM" id="SignalP"/>
    </source>
</evidence>
<feature type="signal peptide" evidence="6">
    <location>
        <begin position="1"/>
        <end position="27"/>
    </location>
</feature>
<accession>A0AA45L7L3</accession>
<dbReference type="GO" id="GO:0005975">
    <property type="term" value="P:carbohydrate metabolic process"/>
    <property type="evidence" value="ECO:0007669"/>
    <property type="project" value="UniProtKB-ARBA"/>
</dbReference>
<dbReference type="Proteomes" id="UP000677152">
    <property type="component" value="Chromosome"/>
</dbReference>
<dbReference type="GO" id="GO:0004180">
    <property type="term" value="F:carboxypeptidase activity"/>
    <property type="evidence" value="ECO:0007669"/>
    <property type="project" value="UniProtKB-KW"/>
</dbReference>
<organism evidence="8 9">
    <name type="scientific">Actinosynnema pretiosum subsp. pretiosum</name>
    <dbReference type="NCBI Taxonomy" id="103721"/>
    <lineage>
        <taxon>Bacteria</taxon>
        <taxon>Bacillati</taxon>
        <taxon>Actinomycetota</taxon>
        <taxon>Actinomycetes</taxon>
        <taxon>Pseudonocardiales</taxon>
        <taxon>Pseudonocardiaceae</taxon>
        <taxon>Actinosynnema</taxon>
    </lineage>
</organism>
<reference evidence="8" key="1">
    <citation type="submission" date="2021-04" db="EMBL/GenBank/DDBJ databases">
        <title>Genomic sequence of Actinosynnema pretiosum subsp. pretiosum ATCC 31280 (C-14919).</title>
        <authorList>
            <person name="Bai L."/>
            <person name="Wang X."/>
            <person name="Xiao Y."/>
        </authorList>
    </citation>
    <scope>NUCLEOTIDE SEQUENCE</scope>
    <source>
        <strain evidence="8">ATCC 31280</strain>
    </source>
</reference>
<feature type="domain" description="SD-repeat containing protein B" evidence="7">
    <location>
        <begin position="935"/>
        <end position="1005"/>
    </location>
</feature>
<evidence type="ECO:0000256" key="1">
    <source>
        <dbReference type="ARBA" id="ARBA00004613"/>
    </source>
</evidence>
<gene>
    <name evidence="8" type="ORF">KCV87_01220</name>
</gene>
<dbReference type="EMBL" id="CP073249">
    <property type="protein sequence ID" value="QUF04792.1"/>
    <property type="molecule type" value="Genomic_DNA"/>
</dbReference>
<keyword evidence="3 6" id="KW-0732">Signal</keyword>
<dbReference type="InterPro" id="IPR051417">
    <property type="entry name" value="SDr/BOS_complex"/>
</dbReference>
<dbReference type="SUPFAM" id="SSF49464">
    <property type="entry name" value="Carboxypeptidase regulatory domain-like"/>
    <property type="match status" value="1"/>
</dbReference>
<keyword evidence="8" id="KW-0121">Carboxypeptidase</keyword>